<evidence type="ECO:0000313" key="2">
    <source>
        <dbReference type="Proteomes" id="UP001176521"/>
    </source>
</evidence>
<accession>A0AAN6G2U5</accession>
<sequence length="294" mass="33367">MTPQESSKQRKAFEVFTYWANKDVFQLVNSVCAALKNEQEVTTGASRAERTGFDLFCDWTMVGASAQQQTAVAQELGEQAVKEWVETPTPTECCTKLSWQAIKILEHLLQDAPTMERRSRLANALRLHLLFLQHDYRKALDDAAQIGARAVELYAELVKEDASREQRCGYAKVLEEQAYILNLKKQQGDLDAEILALHKQRILMREGLVEEGRTKTAIDTKIDLARALADHGSHLYELCRRSQLCDHRDECIRAWKRSIAIYELLACHGAAAVWLPLLAARAMLECSLELSHRN</sequence>
<evidence type="ECO:0000313" key="1">
    <source>
        <dbReference type="EMBL" id="KAK0518093.1"/>
    </source>
</evidence>
<dbReference type="AlphaFoldDB" id="A0AAN6G2U5"/>
<protein>
    <submittedName>
        <fullName evidence="1">Uncharacterized protein</fullName>
    </submittedName>
</protein>
<gene>
    <name evidence="1" type="ORF">OC842_007902</name>
</gene>
<reference evidence="1" key="1">
    <citation type="journal article" date="2023" name="PhytoFront">
        <title>Draft Genome Resources of Seven Strains of Tilletia horrida, Causal Agent of Kernel Smut of Rice.</title>
        <authorList>
            <person name="Khanal S."/>
            <person name="Antony Babu S."/>
            <person name="Zhou X.G."/>
        </authorList>
    </citation>
    <scope>NUCLEOTIDE SEQUENCE</scope>
    <source>
        <strain evidence="1">TX3</strain>
    </source>
</reference>
<organism evidence="1 2">
    <name type="scientific">Tilletia horrida</name>
    <dbReference type="NCBI Taxonomy" id="155126"/>
    <lineage>
        <taxon>Eukaryota</taxon>
        <taxon>Fungi</taxon>
        <taxon>Dikarya</taxon>
        <taxon>Basidiomycota</taxon>
        <taxon>Ustilaginomycotina</taxon>
        <taxon>Exobasidiomycetes</taxon>
        <taxon>Tilletiales</taxon>
        <taxon>Tilletiaceae</taxon>
        <taxon>Tilletia</taxon>
    </lineage>
</organism>
<keyword evidence="2" id="KW-1185">Reference proteome</keyword>
<name>A0AAN6G2U5_9BASI</name>
<proteinExistence type="predicted"/>
<dbReference type="Proteomes" id="UP001176521">
    <property type="component" value="Unassembled WGS sequence"/>
</dbReference>
<comment type="caution">
    <text evidence="1">The sequence shown here is derived from an EMBL/GenBank/DDBJ whole genome shotgun (WGS) entry which is preliminary data.</text>
</comment>
<dbReference type="EMBL" id="JAPDMQ010001430">
    <property type="protein sequence ID" value="KAK0518093.1"/>
    <property type="molecule type" value="Genomic_DNA"/>
</dbReference>